<dbReference type="AlphaFoldDB" id="A0A6A7AAL1"/>
<keyword evidence="8" id="KW-1185">Reference proteome</keyword>
<name>A0A6A7AAL1_9PLEO</name>
<comment type="similarity">
    <text evidence="2">Belongs to the mitochondrion-specific ribosomal protein mL41 family.</text>
</comment>
<evidence type="ECO:0000256" key="6">
    <source>
        <dbReference type="ARBA" id="ARBA00023274"/>
    </source>
</evidence>
<protein>
    <recommendedName>
        <fullName evidence="9">50S ribosomal protein-like protein YmL27</fullName>
    </recommendedName>
</protein>
<dbReference type="OrthoDB" id="408933at2759"/>
<evidence type="ECO:0000256" key="3">
    <source>
        <dbReference type="ARBA" id="ARBA00022946"/>
    </source>
</evidence>
<evidence type="ECO:0000256" key="2">
    <source>
        <dbReference type="ARBA" id="ARBA00010152"/>
    </source>
</evidence>
<keyword evidence="4" id="KW-0689">Ribosomal protein</keyword>
<keyword evidence="3" id="KW-0809">Transit peptide</keyword>
<dbReference type="GO" id="GO:0005762">
    <property type="term" value="C:mitochondrial large ribosomal subunit"/>
    <property type="evidence" value="ECO:0007669"/>
    <property type="project" value="InterPro"/>
</dbReference>
<dbReference type="EMBL" id="MU006219">
    <property type="protein sequence ID" value="KAF2830341.1"/>
    <property type="molecule type" value="Genomic_DNA"/>
</dbReference>
<organism evidence="7 8">
    <name type="scientific">Ophiobolus disseminans</name>
    <dbReference type="NCBI Taxonomy" id="1469910"/>
    <lineage>
        <taxon>Eukaryota</taxon>
        <taxon>Fungi</taxon>
        <taxon>Dikarya</taxon>
        <taxon>Ascomycota</taxon>
        <taxon>Pezizomycotina</taxon>
        <taxon>Dothideomycetes</taxon>
        <taxon>Pleosporomycetidae</taxon>
        <taxon>Pleosporales</taxon>
        <taxon>Pleosporineae</taxon>
        <taxon>Phaeosphaeriaceae</taxon>
        <taxon>Ophiobolus</taxon>
    </lineage>
</organism>
<dbReference type="PANTHER" id="PTHR21338">
    <property type="entry name" value="MITOCHONDRIAL RIBOSOMAL PROTEIN L41"/>
    <property type="match status" value="1"/>
</dbReference>
<keyword evidence="6" id="KW-0687">Ribonucleoprotein</keyword>
<dbReference type="Proteomes" id="UP000799424">
    <property type="component" value="Unassembled WGS sequence"/>
</dbReference>
<dbReference type="InterPro" id="IPR019189">
    <property type="entry name" value="Ribosomal_mL41"/>
</dbReference>
<dbReference type="GO" id="GO:0006412">
    <property type="term" value="P:translation"/>
    <property type="evidence" value="ECO:0007669"/>
    <property type="project" value="TreeGrafter"/>
</dbReference>
<evidence type="ECO:0000256" key="5">
    <source>
        <dbReference type="ARBA" id="ARBA00023128"/>
    </source>
</evidence>
<accession>A0A6A7AAL1</accession>
<dbReference type="GO" id="GO:0003735">
    <property type="term" value="F:structural constituent of ribosome"/>
    <property type="evidence" value="ECO:0007669"/>
    <property type="project" value="InterPro"/>
</dbReference>
<gene>
    <name evidence="7" type="ORF">CC86DRAFT_315532</name>
</gene>
<reference evidence="7" key="1">
    <citation type="journal article" date="2020" name="Stud. Mycol.">
        <title>101 Dothideomycetes genomes: a test case for predicting lifestyles and emergence of pathogens.</title>
        <authorList>
            <person name="Haridas S."/>
            <person name="Albert R."/>
            <person name="Binder M."/>
            <person name="Bloem J."/>
            <person name="Labutti K."/>
            <person name="Salamov A."/>
            <person name="Andreopoulos B."/>
            <person name="Baker S."/>
            <person name="Barry K."/>
            <person name="Bills G."/>
            <person name="Bluhm B."/>
            <person name="Cannon C."/>
            <person name="Castanera R."/>
            <person name="Culley D."/>
            <person name="Daum C."/>
            <person name="Ezra D."/>
            <person name="Gonzalez J."/>
            <person name="Henrissat B."/>
            <person name="Kuo A."/>
            <person name="Liang C."/>
            <person name="Lipzen A."/>
            <person name="Lutzoni F."/>
            <person name="Magnuson J."/>
            <person name="Mondo S."/>
            <person name="Nolan M."/>
            <person name="Ohm R."/>
            <person name="Pangilinan J."/>
            <person name="Park H.-J."/>
            <person name="Ramirez L."/>
            <person name="Alfaro M."/>
            <person name="Sun H."/>
            <person name="Tritt A."/>
            <person name="Yoshinaga Y."/>
            <person name="Zwiers L.-H."/>
            <person name="Turgeon B."/>
            <person name="Goodwin S."/>
            <person name="Spatafora J."/>
            <person name="Crous P."/>
            <person name="Grigoriev I."/>
        </authorList>
    </citation>
    <scope>NUCLEOTIDE SEQUENCE</scope>
    <source>
        <strain evidence="7">CBS 113818</strain>
    </source>
</reference>
<evidence type="ECO:0000256" key="1">
    <source>
        <dbReference type="ARBA" id="ARBA00004173"/>
    </source>
</evidence>
<keyword evidence="5" id="KW-0496">Mitochondrion</keyword>
<comment type="subcellular location">
    <subcellularLocation>
        <location evidence="1">Mitochondrion</location>
    </subcellularLocation>
</comment>
<sequence length="131" mass="15178">MFKPTPFLQKMLRRLPLSPKQAGKEYYKGNRVGSMGAIDRFGNFAPDWSKIRTYVYPLRDPKNCELTPFVAENTPKQQRKEFGYENYAKRFTGADYLKAWKLAGGYDVVQTAEQTTRRNMPAPFEEKVVKA</sequence>
<evidence type="ECO:0008006" key="9">
    <source>
        <dbReference type="Google" id="ProtNLM"/>
    </source>
</evidence>
<evidence type="ECO:0000256" key="4">
    <source>
        <dbReference type="ARBA" id="ARBA00022980"/>
    </source>
</evidence>
<evidence type="ECO:0000313" key="8">
    <source>
        <dbReference type="Proteomes" id="UP000799424"/>
    </source>
</evidence>
<dbReference type="Pfam" id="PF09809">
    <property type="entry name" value="MRP-L27"/>
    <property type="match status" value="1"/>
</dbReference>
<evidence type="ECO:0000313" key="7">
    <source>
        <dbReference type="EMBL" id="KAF2830341.1"/>
    </source>
</evidence>
<proteinExistence type="inferred from homology"/>
<dbReference type="PANTHER" id="PTHR21338:SF0">
    <property type="entry name" value="LARGE RIBOSOMAL SUBUNIT PROTEIN ML41"/>
    <property type="match status" value="1"/>
</dbReference>